<reference evidence="1" key="1">
    <citation type="submission" date="2023-06" db="EMBL/GenBank/DDBJ databases">
        <title>Reference genome for the Northern bat (Eptesicus nilssonii), a most northern bat species.</title>
        <authorList>
            <person name="Laine V.N."/>
            <person name="Pulliainen A.T."/>
            <person name="Lilley T.M."/>
        </authorList>
    </citation>
    <scope>NUCLEOTIDE SEQUENCE</scope>
    <source>
        <strain evidence="1">BLF_Eptnil</strain>
        <tissue evidence="1">Kidney</tissue>
    </source>
</reference>
<keyword evidence="2" id="KW-1185">Reference proteome</keyword>
<comment type="caution">
    <text evidence="1">The sequence shown here is derived from an EMBL/GenBank/DDBJ whole genome shotgun (WGS) entry which is preliminary data.</text>
</comment>
<sequence length="76" mass="8572">MDVKPISQEKLKLERAFISQALPFLNLGNANHASRFEILTNLLLVVLLSVSPRTSEACLAHLHYKWIIAADIGFHF</sequence>
<proteinExistence type="predicted"/>
<protein>
    <submittedName>
        <fullName evidence="1">Uncharacterized protein</fullName>
    </submittedName>
</protein>
<dbReference type="AlphaFoldDB" id="A0AA40HP52"/>
<dbReference type="EMBL" id="JAULJE010000015">
    <property type="protein sequence ID" value="KAK1334400.1"/>
    <property type="molecule type" value="Genomic_DNA"/>
</dbReference>
<evidence type="ECO:0000313" key="2">
    <source>
        <dbReference type="Proteomes" id="UP001177744"/>
    </source>
</evidence>
<dbReference type="Proteomes" id="UP001177744">
    <property type="component" value="Unassembled WGS sequence"/>
</dbReference>
<organism evidence="1 2">
    <name type="scientific">Cnephaeus nilssonii</name>
    <name type="common">Northern bat</name>
    <name type="synonym">Eptesicus nilssonii</name>
    <dbReference type="NCBI Taxonomy" id="3371016"/>
    <lineage>
        <taxon>Eukaryota</taxon>
        <taxon>Metazoa</taxon>
        <taxon>Chordata</taxon>
        <taxon>Craniata</taxon>
        <taxon>Vertebrata</taxon>
        <taxon>Euteleostomi</taxon>
        <taxon>Mammalia</taxon>
        <taxon>Eutheria</taxon>
        <taxon>Laurasiatheria</taxon>
        <taxon>Chiroptera</taxon>
        <taxon>Yangochiroptera</taxon>
        <taxon>Vespertilionidae</taxon>
        <taxon>Cnephaeus</taxon>
    </lineage>
</organism>
<accession>A0AA40HP52</accession>
<name>A0AA40HP52_CNENI</name>
<gene>
    <name evidence="1" type="ORF">QTO34_005404</name>
</gene>
<evidence type="ECO:0000313" key="1">
    <source>
        <dbReference type="EMBL" id="KAK1334400.1"/>
    </source>
</evidence>